<evidence type="ECO:0000256" key="1">
    <source>
        <dbReference type="SAM" id="MobiDB-lite"/>
    </source>
</evidence>
<dbReference type="InterPro" id="IPR036397">
    <property type="entry name" value="RNaseH_sf"/>
</dbReference>
<protein>
    <recommendedName>
        <fullName evidence="2">3'-5' exonuclease domain-containing protein</fullName>
    </recommendedName>
</protein>
<organism evidence="3 4">
    <name type="scientific">Strigamia maritima</name>
    <name type="common">European centipede</name>
    <name type="synonym">Geophilus maritimus</name>
    <dbReference type="NCBI Taxonomy" id="126957"/>
    <lineage>
        <taxon>Eukaryota</taxon>
        <taxon>Metazoa</taxon>
        <taxon>Ecdysozoa</taxon>
        <taxon>Arthropoda</taxon>
        <taxon>Myriapoda</taxon>
        <taxon>Chilopoda</taxon>
        <taxon>Pleurostigmophora</taxon>
        <taxon>Geophilomorpha</taxon>
        <taxon>Linotaeniidae</taxon>
        <taxon>Strigamia</taxon>
    </lineage>
</organism>
<evidence type="ECO:0000313" key="4">
    <source>
        <dbReference type="Proteomes" id="UP000014500"/>
    </source>
</evidence>
<feature type="compositionally biased region" description="Polar residues" evidence="1">
    <location>
        <begin position="432"/>
        <end position="451"/>
    </location>
</feature>
<dbReference type="PANTHER" id="PTHR46628:SF1">
    <property type="entry name" value="PIRNA BIOGENESIS PROTEIN EXD1"/>
    <property type="match status" value="1"/>
</dbReference>
<dbReference type="Pfam" id="PF01612">
    <property type="entry name" value="DNA_pol_A_exo1"/>
    <property type="match status" value="1"/>
</dbReference>
<dbReference type="SUPFAM" id="SSF53098">
    <property type="entry name" value="Ribonuclease H-like"/>
    <property type="match status" value="1"/>
</dbReference>
<feature type="domain" description="3'-5' exonuclease" evidence="2">
    <location>
        <begin position="118"/>
        <end position="317"/>
    </location>
</feature>
<accession>T1IRH0</accession>
<feature type="compositionally biased region" description="Polar residues" evidence="1">
    <location>
        <begin position="561"/>
        <end position="573"/>
    </location>
</feature>
<dbReference type="GO" id="GO:0008408">
    <property type="term" value="F:3'-5' exonuclease activity"/>
    <property type="evidence" value="ECO:0007669"/>
    <property type="project" value="InterPro"/>
</dbReference>
<proteinExistence type="predicted"/>
<dbReference type="EMBL" id="JH431361">
    <property type="status" value="NOT_ANNOTATED_CDS"/>
    <property type="molecule type" value="Genomic_DNA"/>
</dbReference>
<dbReference type="SMART" id="SM00474">
    <property type="entry name" value="35EXOc"/>
    <property type="match status" value="1"/>
</dbReference>
<sequence>MTVVCAGTRIYEDEKVKIVTQDGEYEGVVTLAKNHRLVLIQVKSLTSGITFHGSQTFLESEVIQADVLESPKNRQSCDEMKNVLHSANGSSTSRFIWHLKENEKKMDDFDSQVTDNVTEDVTEQSCLVMITALDQCFYDAITHIKSNKIIGVAAEGINVDRNVDLCLLQIDTKNTVFLFDTVVMGNEFFQNGLSDIMTSKRILKVIHNCRELSGLLARQYEIKLQNVFDTQVADVMVYKMNNGGSFPKYVCSLSNCLINVLDMDNNDVNCLTIREGHEKEDKLIWVQRPLPLRLVDAAVKNVVNLRRLRQALLVQLLSEISRGTEIYINAYKRTRESFEEHLLPTQFANMVKCEHKPKRQQKSNAPQLDESGFILNKMRNHDWRLRFHRDACHMDRNPEAPNFSDEEEIVDFIKNAKYKGDSPRRRMDKNNYDYSRSRSMLSPRLHNNGTKRSQKPVDDGGRMNSNSLRNSERWRKQFNFQREDPQESSFRRGNSQQYNFRSEDPEQDNFRSEDPRFGRWNLQQSSFGRGNPQQSSFGRGNPQQSSFGGGNSQQSSFGRGNPQQSCFGRGNSQQPRRELIMLKQTLYCMDVIPKESTYFDKIS</sequence>
<feature type="region of interest" description="Disordered" evidence="1">
    <location>
        <begin position="420"/>
        <end position="573"/>
    </location>
</feature>
<reference evidence="4" key="1">
    <citation type="submission" date="2011-05" db="EMBL/GenBank/DDBJ databases">
        <authorList>
            <person name="Richards S.R."/>
            <person name="Qu J."/>
            <person name="Jiang H."/>
            <person name="Jhangiani S.N."/>
            <person name="Agravi P."/>
            <person name="Goodspeed R."/>
            <person name="Gross S."/>
            <person name="Mandapat C."/>
            <person name="Jackson L."/>
            <person name="Mathew T."/>
            <person name="Pu L."/>
            <person name="Thornton R."/>
            <person name="Saada N."/>
            <person name="Wilczek-Boney K.B."/>
            <person name="Lee S."/>
            <person name="Kovar C."/>
            <person name="Wu Y."/>
            <person name="Scherer S.E."/>
            <person name="Worley K.C."/>
            <person name="Muzny D.M."/>
            <person name="Gibbs R."/>
        </authorList>
    </citation>
    <scope>NUCLEOTIDE SEQUENCE</scope>
    <source>
        <strain evidence="4">Brora</strain>
    </source>
</reference>
<reference evidence="3" key="2">
    <citation type="submission" date="2015-02" db="UniProtKB">
        <authorList>
            <consortium name="EnsemblMetazoa"/>
        </authorList>
    </citation>
    <scope>IDENTIFICATION</scope>
</reference>
<evidence type="ECO:0000313" key="3">
    <source>
        <dbReference type="EnsemblMetazoa" id="SMAR003663-PA"/>
    </source>
</evidence>
<dbReference type="InterPro" id="IPR052144">
    <property type="entry name" value="piRNA_biogenesis_EXD1"/>
</dbReference>
<dbReference type="PANTHER" id="PTHR46628">
    <property type="entry name" value="PIRNA BIOGENESIS PROTEIN EXD1"/>
    <property type="match status" value="1"/>
</dbReference>
<dbReference type="GO" id="GO:0034587">
    <property type="term" value="P:piRNA processing"/>
    <property type="evidence" value="ECO:0007669"/>
    <property type="project" value="TreeGrafter"/>
</dbReference>
<dbReference type="Proteomes" id="UP000014500">
    <property type="component" value="Unassembled WGS sequence"/>
</dbReference>
<dbReference type="InterPro" id="IPR002562">
    <property type="entry name" value="3'-5'_exonuclease_dom"/>
</dbReference>
<dbReference type="Gene3D" id="3.30.420.10">
    <property type="entry name" value="Ribonuclease H-like superfamily/Ribonuclease H"/>
    <property type="match status" value="1"/>
</dbReference>
<dbReference type="HOGENOM" id="CLU_452938_0_0_1"/>
<keyword evidence="4" id="KW-1185">Reference proteome</keyword>
<dbReference type="GO" id="GO:1990923">
    <property type="term" value="C:PET complex"/>
    <property type="evidence" value="ECO:0007669"/>
    <property type="project" value="TreeGrafter"/>
</dbReference>
<dbReference type="AlphaFoldDB" id="T1IRH0"/>
<dbReference type="eggNOG" id="KOG2405">
    <property type="taxonomic scope" value="Eukaryota"/>
</dbReference>
<evidence type="ECO:0000259" key="2">
    <source>
        <dbReference type="SMART" id="SM00474"/>
    </source>
</evidence>
<dbReference type="EnsemblMetazoa" id="SMAR003663-RA">
    <property type="protein sequence ID" value="SMAR003663-PA"/>
    <property type="gene ID" value="SMAR003663"/>
</dbReference>
<feature type="compositionally biased region" description="Polar residues" evidence="1">
    <location>
        <begin position="521"/>
        <end position="538"/>
    </location>
</feature>
<feature type="compositionally biased region" description="Basic and acidic residues" evidence="1">
    <location>
        <begin position="470"/>
        <end position="485"/>
    </location>
</feature>
<dbReference type="GO" id="GO:0003676">
    <property type="term" value="F:nucleic acid binding"/>
    <property type="evidence" value="ECO:0007669"/>
    <property type="project" value="InterPro"/>
</dbReference>
<name>T1IRH0_STRMM</name>
<feature type="compositionally biased region" description="Basic and acidic residues" evidence="1">
    <location>
        <begin position="420"/>
        <end position="431"/>
    </location>
</feature>
<dbReference type="STRING" id="126957.T1IRH0"/>
<feature type="compositionally biased region" description="Low complexity" evidence="1">
    <location>
        <begin position="540"/>
        <end position="558"/>
    </location>
</feature>
<feature type="compositionally biased region" description="Basic and acidic residues" evidence="1">
    <location>
        <begin position="501"/>
        <end position="517"/>
    </location>
</feature>
<dbReference type="InterPro" id="IPR012337">
    <property type="entry name" value="RNaseH-like_sf"/>
</dbReference>
<feature type="compositionally biased region" description="Polar residues" evidence="1">
    <location>
        <begin position="487"/>
        <end position="500"/>
    </location>
</feature>